<keyword evidence="1" id="KW-0812">Transmembrane</keyword>
<keyword evidence="1" id="KW-0472">Membrane</keyword>
<evidence type="ECO:0000313" key="3">
    <source>
        <dbReference type="Proteomes" id="UP000744769"/>
    </source>
</evidence>
<gene>
    <name evidence="2" type="ORF">G9U51_14340</name>
</gene>
<feature type="transmembrane region" description="Helical" evidence="1">
    <location>
        <begin position="109"/>
        <end position="129"/>
    </location>
</feature>
<evidence type="ECO:0000256" key="1">
    <source>
        <dbReference type="SAM" id="Phobius"/>
    </source>
</evidence>
<comment type="caution">
    <text evidence="2">The sequence shown here is derived from an EMBL/GenBank/DDBJ whole genome shotgun (WGS) entry which is preliminary data.</text>
</comment>
<feature type="transmembrane region" description="Helical" evidence="1">
    <location>
        <begin position="141"/>
        <end position="159"/>
    </location>
</feature>
<evidence type="ECO:0000313" key="2">
    <source>
        <dbReference type="EMBL" id="NHN56947.1"/>
    </source>
</evidence>
<organism evidence="2 3">
    <name type="scientific">Metallococcus carri</name>
    <dbReference type="NCBI Taxonomy" id="1656884"/>
    <lineage>
        <taxon>Bacteria</taxon>
        <taxon>Bacillati</taxon>
        <taxon>Actinomycetota</taxon>
        <taxon>Actinomycetes</taxon>
        <taxon>Micrococcales</taxon>
        <taxon>Dermacoccaceae</taxon>
        <taxon>Metallococcus</taxon>
    </lineage>
</organism>
<accession>A0A967B2R7</accession>
<dbReference type="RefSeq" id="WP_166197693.1">
    <property type="nucleotide sequence ID" value="NZ_JAAOIV010000011.1"/>
</dbReference>
<dbReference type="EMBL" id="JAAOIV010000011">
    <property type="protein sequence ID" value="NHN56947.1"/>
    <property type="molecule type" value="Genomic_DNA"/>
</dbReference>
<feature type="transmembrane region" description="Helical" evidence="1">
    <location>
        <begin position="42"/>
        <end position="62"/>
    </location>
</feature>
<feature type="transmembrane region" description="Helical" evidence="1">
    <location>
        <begin position="74"/>
        <end position="97"/>
    </location>
</feature>
<reference evidence="2" key="1">
    <citation type="submission" date="2020-03" db="EMBL/GenBank/DDBJ databases">
        <title>Draft sequencing of Calidifontibacter sp. DB0510.</title>
        <authorList>
            <person name="Kim D.-U."/>
        </authorList>
    </citation>
    <scope>NUCLEOTIDE SEQUENCE</scope>
    <source>
        <strain evidence="2">DB0510</strain>
    </source>
</reference>
<dbReference type="Proteomes" id="UP000744769">
    <property type="component" value="Unassembled WGS sequence"/>
</dbReference>
<sequence>MRAGTTQQEWRDLKREVQRERLTDGVWAIAHNSRGSIINKGLLLAAVLVVLDTLLVSHYQPATALALLRSTPPLTLLTGVLLNLGPVLITAATIAYLTRGASAVAQDRISTAVSCFGGAGLLMVLASYFVDGEALGAHGCFYHALQLWALAVTCSGRALRTPLRVRR</sequence>
<protein>
    <submittedName>
        <fullName evidence="2">Uncharacterized protein</fullName>
    </submittedName>
</protein>
<keyword evidence="3" id="KW-1185">Reference proteome</keyword>
<dbReference type="AlphaFoldDB" id="A0A967B2R7"/>
<keyword evidence="1" id="KW-1133">Transmembrane helix</keyword>
<name>A0A967B2R7_9MICO</name>
<proteinExistence type="predicted"/>